<dbReference type="EMBL" id="JADZGI010000003">
    <property type="protein sequence ID" value="MBH0114630.1"/>
    <property type="molecule type" value="Genomic_DNA"/>
</dbReference>
<evidence type="ECO:0000313" key="1">
    <source>
        <dbReference type="EMBL" id="MBH0114630.1"/>
    </source>
</evidence>
<keyword evidence="2" id="KW-1185">Reference proteome</keyword>
<dbReference type="AlphaFoldDB" id="A0A931HEG0"/>
<comment type="caution">
    <text evidence="1">The sequence shown here is derived from an EMBL/GenBank/DDBJ whole genome shotgun (WGS) entry which is preliminary data.</text>
</comment>
<dbReference type="Proteomes" id="UP000617634">
    <property type="component" value="Unassembled WGS sequence"/>
</dbReference>
<reference evidence="1" key="1">
    <citation type="submission" date="2020-11" db="EMBL/GenBank/DDBJ databases">
        <title>Novosphingobium aureum sp. nov., a marine bacterium isolated from sediment of a salt flat.</title>
        <authorList>
            <person name="Yoo Y."/>
            <person name="Kim J.-J."/>
        </authorList>
    </citation>
    <scope>NUCLEOTIDE SEQUENCE</scope>
    <source>
        <strain evidence="1">YJ-S2-02</strain>
    </source>
</reference>
<protein>
    <submittedName>
        <fullName evidence="1">Uncharacterized protein</fullName>
    </submittedName>
</protein>
<accession>A0A931HEG0</accession>
<name>A0A931HEG0_9SPHN</name>
<dbReference type="SUPFAM" id="SSF54909">
    <property type="entry name" value="Dimeric alpha+beta barrel"/>
    <property type="match status" value="1"/>
</dbReference>
<sequence>MARYVTLHLHNIAAGREQEYAAWFDGEHRAALAGLEGFLSADRFEIADIQIMPDIDQPWRFMSFYEFDYAVPDRDIPKLGRLLEGVRCAGLIDDAYESERLYTYNMYSDWHVGPNWVEGKPLSGMFVIPANMVQGREEDYHRWYDEVHIPEVSRVPGFVGMKRGRLAGTQCNPQRYCPGGELVVCAHQTDNLLFSVKDFSARARGVSPSGIAMEPRSTAGSFARTVHFFKKISGQVWDGGIAYAGDFSAYPENWETQPRQEA</sequence>
<dbReference type="InterPro" id="IPR011008">
    <property type="entry name" value="Dimeric_a/b-barrel"/>
</dbReference>
<gene>
    <name evidence="1" type="ORF">I5E68_16905</name>
</gene>
<evidence type="ECO:0000313" key="2">
    <source>
        <dbReference type="Proteomes" id="UP000617634"/>
    </source>
</evidence>
<proteinExistence type="predicted"/>
<dbReference type="RefSeq" id="WP_197166168.1">
    <property type="nucleotide sequence ID" value="NZ_JADZGI010000003.1"/>
</dbReference>
<organism evidence="1 2">
    <name type="scientific">Novosphingobium aureum</name>
    <dbReference type="NCBI Taxonomy" id="2792964"/>
    <lineage>
        <taxon>Bacteria</taxon>
        <taxon>Pseudomonadati</taxon>
        <taxon>Pseudomonadota</taxon>
        <taxon>Alphaproteobacteria</taxon>
        <taxon>Sphingomonadales</taxon>
        <taxon>Sphingomonadaceae</taxon>
        <taxon>Novosphingobium</taxon>
    </lineage>
</organism>